<feature type="non-terminal residue" evidence="2">
    <location>
        <position position="1"/>
    </location>
</feature>
<feature type="region of interest" description="Disordered" evidence="1">
    <location>
        <begin position="244"/>
        <end position="286"/>
    </location>
</feature>
<name>A0A8X7XDW9_POLSE</name>
<accession>A0A8X7XDW9</accession>
<protein>
    <submittedName>
        <fullName evidence="2">FABP1 protein</fullName>
    </submittedName>
</protein>
<dbReference type="Pfam" id="PF14651">
    <property type="entry name" value="Lipocalin_7"/>
    <property type="match status" value="1"/>
</dbReference>
<feature type="region of interest" description="Disordered" evidence="1">
    <location>
        <begin position="114"/>
        <end position="138"/>
    </location>
</feature>
<evidence type="ECO:0000256" key="1">
    <source>
        <dbReference type="SAM" id="MobiDB-lite"/>
    </source>
</evidence>
<dbReference type="EMBL" id="JAATIS010001241">
    <property type="protein sequence ID" value="KAG2466908.1"/>
    <property type="molecule type" value="Genomic_DNA"/>
</dbReference>
<feature type="non-terminal residue" evidence="2">
    <location>
        <position position="286"/>
    </location>
</feature>
<dbReference type="AlphaFoldDB" id="A0A8X7XDW9"/>
<dbReference type="Proteomes" id="UP000886611">
    <property type="component" value="Unassembled WGS sequence"/>
</dbReference>
<organism evidence="2 3">
    <name type="scientific">Polypterus senegalus</name>
    <name type="common">Senegal bichir</name>
    <dbReference type="NCBI Taxonomy" id="55291"/>
    <lineage>
        <taxon>Eukaryota</taxon>
        <taxon>Metazoa</taxon>
        <taxon>Chordata</taxon>
        <taxon>Craniata</taxon>
        <taxon>Vertebrata</taxon>
        <taxon>Euteleostomi</taxon>
        <taxon>Actinopterygii</taxon>
        <taxon>Polypteriformes</taxon>
        <taxon>Polypteridae</taxon>
        <taxon>Polypterus</taxon>
    </lineage>
</organism>
<sequence length="286" mass="30125">GLPDEMIEKGKEAKSISEIVQNGNSFKVTVTTGTKVLVNEFTIGEEAELQTPTGEKIKGVVTKEGENKLKVNLKGIESVTELCGDKIINCLQHHSPKCPGLTVTVPLSRPPPVLSPALSSSTRHPLLTGGRRPLKWEPGWAPAASRQSVLATPQCGRSAGATEAVRVSPAVFPPALPGVAEVLGSRVPQAPGRRLAVATGPYRVGLPSPQYNQGDRPLAVWRRHKPSFGPARPGDHTGYSGIGALPGGGHGSLQGWASKPCTRGPQHNQDGRPLAVPAGDHNRLLK</sequence>
<evidence type="ECO:0000313" key="3">
    <source>
        <dbReference type="Proteomes" id="UP000886611"/>
    </source>
</evidence>
<reference evidence="2 3" key="1">
    <citation type="journal article" date="2021" name="Cell">
        <title>Tracing the genetic footprints of vertebrate landing in non-teleost ray-finned fishes.</title>
        <authorList>
            <person name="Bi X."/>
            <person name="Wang K."/>
            <person name="Yang L."/>
            <person name="Pan H."/>
            <person name="Jiang H."/>
            <person name="Wei Q."/>
            <person name="Fang M."/>
            <person name="Yu H."/>
            <person name="Zhu C."/>
            <person name="Cai Y."/>
            <person name="He Y."/>
            <person name="Gan X."/>
            <person name="Zeng H."/>
            <person name="Yu D."/>
            <person name="Zhu Y."/>
            <person name="Jiang H."/>
            <person name="Qiu Q."/>
            <person name="Yang H."/>
            <person name="Zhang Y.E."/>
            <person name="Wang W."/>
            <person name="Zhu M."/>
            <person name="He S."/>
            <person name="Zhang G."/>
        </authorList>
    </citation>
    <scope>NUCLEOTIDE SEQUENCE [LARGE SCALE GENOMIC DNA]</scope>
    <source>
        <strain evidence="2">Bchr_013</strain>
    </source>
</reference>
<proteinExistence type="predicted"/>
<comment type="caution">
    <text evidence="2">The sequence shown here is derived from an EMBL/GenBank/DDBJ whole genome shotgun (WGS) entry which is preliminary data.</text>
</comment>
<dbReference type="SUPFAM" id="SSF50814">
    <property type="entry name" value="Lipocalins"/>
    <property type="match status" value="1"/>
</dbReference>
<gene>
    <name evidence="2" type="primary">Fabp1</name>
    <name evidence="2" type="ORF">GTO96_0020665</name>
</gene>
<dbReference type="Gene3D" id="2.40.128.20">
    <property type="match status" value="1"/>
</dbReference>
<dbReference type="InterPro" id="IPR012674">
    <property type="entry name" value="Calycin"/>
</dbReference>
<keyword evidence="3" id="KW-1185">Reference proteome</keyword>
<evidence type="ECO:0000313" key="2">
    <source>
        <dbReference type="EMBL" id="KAG2466908.1"/>
    </source>
</evidence>